<evidence type="ECO:0000313" key="2">
    <source>
        <dbReference type="EMBL" id="ACO62347.1"/>
    </source>
</evidence>
<feature type="region of interest" description="Disordered" evidence="1">
    <location>
        <begin position="524"/>
        <end position="550"/>
    </location>
</feature>
<dbReference type="InParanoid" id="C1E2I0"/>
<dbReference type="eggNOG" id="ENOG502QPN1">
    <property type="taxonomic scope" value="Eukaryota"/>
</dbReference>
<accession>C1E2I0</accession>
<dbReference type="EMBL" id="CP001324">
    <property type="protein sequence ID" value="ACO62347.1"/>
    <property type="molecule type" value="Genomic_DNA"/>
</dbReference>
<feature type="region of interest" description="Disordered" evidence="1">
    <location>
        <begin position="171"/>
        <end position="209"/>
    </location>
</feature>
<dbReference type="InterPro" id="IPR032710">
    <property type="entry name" value="NTF2-like_dom_sf"/>
</dbReference>
<feature type="region of interest" description="Disordered" evidence="1">
    <location>
        <begin position="933"/>
        <end position="957"/>
    </location>
</feature>
<dbReference type="InterPro" id="IPR028994">
    <property type="entry name" value="Integrin_alpha_N"/>
</dbReference>
<feature type="compositionally biased region" description="Basic and acidic residues" evidence="1">
    <location>
        <begin position="943"/>
        <end position="957"/>
    </location>
</feature>
<feature type="compositionally biased region" description="Basic and acidic residues" evidence="1">
    <location>
        <begin position="847"/>
        <end position="868"/>
    </location>
</feature>
<feature type="region of interest" description="Disordered" evidence="1">
    <location>
        <begin position="847"/>
        <end position="869"/>
    </location>
</feature>
<dbReference type="FunCoup" id="C1E2I0">
    <property type="interactions" value="506"/>
</dbReference>
<dbReference type="OrthoDB" id="498961at2759"/>
<dbReference type="PANTHER" id="PTHR34284">
    <property type="entry name" value="FG-GAP REPEAT-CONTAINING PROTEIN"/>
    <property type="match status" value="1"/>
</dbReference>
<organism evidence="2 3">
    <name type="scientific">Micromonas commoda (strain RCC299 / NOUM17 / CCMP2709)</name>
    <name type="common">Picoplanktonic green alga</name>
    <dbReference type="NCBI Taxonomy" id="296587"/>
    <lineage>
        <taxon>Eukaryota</taxon>
        <taxon>Viridiplantae</taxon>
        <taxon>Chlorophyta</taxon>
        <taxon>Mamiellophyceae</taxon>
        <taxon>Mamiellales</taxon>
        <taxon>Mamiellaceae</taxon>
        <taxon>Micromonas</taxon>
    </lineage>
</organism>
<dbReference type="GeneID" id="8242278"/>
<dbReference type="SUPFAM" id="SSF69318">
    <property type="entry name" value="Integrin alpha N-terminal domain"/>
    <property type="match status" value="1"/>
</dbReference>
<dbReference type="RefSeq" id="XP_002501089.1">
    <property type="nucleotide sequence ID" value="XM_002501043.1"/>
</dbReference>
<evidence type="ECO:0000313" key="3">
    <source>
        <dbReference type="Proteomes" id="UP000002009"/>
    </source>
</evidence>
<dbReference type="SUPFAM" id="SSF54427">
    <property type="entry name" value="NTF2-like"/>
    <property type="match status" value="1"/>
</dbReference>
<dbReference type="KEGG" id="mis:MICPUN_57249"/>
<feature type="region of interest" description="Disordered" evidence="1">
    <location>
        <begin position="481"/>
        <end position="506"/>
    </location>
</feature>
<dbReference type="Proteomes" id="UP000002009">
    <property type="component" value="Chromosome 3"/>
</dbReference>
<dbReference type="AlphaFoldDB" id="C1E2I0"/>
<proteinExistence type="predicted"/>
<feature type="compositionally biased region" description="Basic and acidic residues" evidence="1">
    <location>
        <begin position="183"/>
        <end position="206"/>
    </location>
</feature>
<evidence type="ECO:0000256" key="1">
    <source>
        <dbReference type="SAM" id="MobiDB-lite"/>
    </source>
</evidence>
<reference evidence="2 3" key="1">
    <citation type="journal article" date="2009" name="Science">
        <title>Green evolution and dynamic adaptations revealed by genomes of the marine picoeukaryotes Micromonas.</title>
        <authorList>
            <person name="Worden A.Z."/>
            <person name="Lee J.H."/>
            <person name="Mock T."/>
            <person name="Rouze P."/>
            <person name="Simmons M.P."/>
            <person name="Aerts A.L."/>
            <person name="Allen A.E."/>
            <person name="Cuvelier M.L."/>
            <person name="Derelle E."/>
            <person name="Everett M.V."/>
            <person name="Foulon E."/>
            <person name="Grimwood J."/>
            <person name="Gundlach H."/>
            <person name="Henrissat B."/>
            <person name="Napoli C."/>
            <person name="McDonald S.M."/>
            <person name="Parker M.S."/>
            <person name="Rombauts S."/>
            <person name="Salamov A."/>
            <person name="Von Dassow P."/>
            <person name="Badger J.H."/>
            <person name="Coutinho P.M."/>
            <person name="Demir E."/>
            <person name="Dubchak I."/>
            <person name="Gentemann C."/>
            <person name="Eikrem W."/>
            <person name="Gready J.E."/>
            <person name="John U."/>
            <person name="Lanier W."/>
            <person name="Lindquist E.A."/>
            <person name="Lucas S."/>
            <person name="Mayer K.F."/>
            <person name="Moreau H."/>
            <person name="Not F."/>
            <person name="Otillar R."/>
            <person name="Panaud O."/>
            <person name="Pangilinan J."/>
            <person name="Paulsen I."/>
            <person name="Piegu B."/>
            <person name="Poliakov A."/>
            <person name="Robbens S."/>
            <person name="Schmutz J."/>
            <person name="Toulza E."/>
            <person name="Wyss T."/>
            <person name="Zelensky A."/>
            <person name="Zhou K."/>
            <person name="Armbrust E.V."/>
            <person name="Bhattacharya D."/>
            <person name="Goodenough U.W."/>
            <person name="Van de Peer Y."/>
            <person name="Grigoriev I.V."/>
        </authorList>
    </citation>
    <scope>NUCLEOTIDE SEQUENCE [LARGE SCALE GENOMIC DNA]</scope>
    <source>
        <strain evidence="3">RCC299 / NOUM17</strain>
    </source>
</reference>
<keyword evidence="3" id="KW-1185">Reference proteome</keyword>
<name>C1E2I0_MICCC</name>
<dbReference type="PANTHER" id="PTHR34284:SF1">
    <property type="entry name" value="FG-GAP REPEAT-CONTAINING PROTEIN"/>
    <property type="match status" value="1"/>
</dbReference>
<gene>
    <name evidence="2" type="ORF">MICPUN_57249</name>
</gene>
<protein>
    <submittedName>
        <fullName evidence="2">Uncharacterized protein</fullName>
    </submittedName>
</protein>
<sequence>MFGYDPLSRSVITGSAHSVTACDWLRLIVYPQLVSYGSVIRWVPKKSNRPLFWSDPVQKKNFQACFHRFAQKRSRHAPVRGEEGFPTGDRMLAKRDLGVILLALLGVYFSLQNEGVVSFQRAWHVPGDALGEDDFDADPISHRAKDAHAPRPVFFDLNGDGRNEVIVASSSEPEIRIASPPAGKREAPGVSSDRDSRLEGSGRSVRDDDDDEYAWRDGWIPARTVASASLMPSNVRVAAGRRAVALAAGHIDPPVAKDASVKKTNKGVVVVVTAAWHVLCFDHNLKLMWENSLQAEFPRHARVAEVAVLVSNATMFEGDRGSVVVGGRVELGDLDSDDEDPLEEELAHEDMMLGHRGGRRVAPDDLADANEVLHGRGRKGKGVGVDRSRHFNYYAFDGATGSTRWKHESEDFHRDLDGLADRLTPQHNYRLTAQASSGHHYGEVACRDFRESVVVNALPHAWREREDTALRLAHFRHHRTAKGARVSKVGSGRRPAVGAAGGAEGAEHTNPVARALAGAINAAWRGNGAPPAPDRRGGRGHSPDGQIGAKHRAPPNVIVAHQEGGVEVIHLYSGKTLCKMAMPPGGLHADINGDGVVDHVQAHGSEGVDAGGHPVTGADGKPAPDCWAQATSGVPVREHLFGGSVCRGSAGVVRHGSGHFKGEPGGGYVSNRAVQIVAPAQLRRGEEKIVRSLRRAVKDVVFLNSRGEVTCYGHDGTRRWQQRTDASWAPGDPGVVASLASFPLRVGGASEVVLAGGATHAALLTPSGYRLNAFKLPGKPVAALLVVDVDGDGLNDVVARTKDGDVYAWRQRSHPGLAPFTFLLGALAVAVAAAFVTQMSTTDEAGRIVRSTDVDEHESAKDSPDTHRTRMTAGRALVRHLRAARGITSLRAGASGAFARLSPHPAHAPWTTPRQNGGHDHLECFAGPGSGVSRARGFSAGPSEKKGDDAAGEGDDVKVDAHPAEPEAKSEVTVMRPSMWIIPSLMYRALRARLDMWWVRVMVDPHFDEREFLTGAIGAHEVVLKNFAANDMRALGAMLTDRALAAFRDAFIEADRGNVTLNVDVERNENPIIVELSIRINDDVPDARAEEVMERVRASISSYGGAAGMGGSTRGGENDGSDSARFDAGEDDLLRLRVGVRFNSRELWTMTDKVSGRKSYSMDLRGHTFYFGRALPRFLPATAPLTSPWMLEDVK</sequence>